<dbReference type="EMBL" id="FNQR01000002">
    <property type="protein sequence ID" value="SEA02406.1"/>
    <property type="molecule type" value="Genomic_DNA"/>
</dbReference>
<sequence>MQITDEAKVFLTDMLKEHNAQGIKVYVTGGGCCGPAIGLALDAPEKGDIVKEINGIQTAFEKEAHETASGITLDLNTTEEGKGLIIKGMDQCC</sequence>
<organism evidence="1 2">
    <name type="scientific">Thalassobacillus cyri</name>
    <dbReference type="NCBI Taxonomy" id="571932"/>
    <lineage>
        <taxon>Bacteria</taxon>
        <taxon>Bacillati</taxon>
        <taxon>Bacillota</taxon>
        <taxon>Bacilli</taxon>
        <taxon>Bacillales</taxon>
        <taxon>Bacillaceae</taxon>
        <taxon>Thalassobacillus</taxon>
    </lineage>
</organism>
<dbReference type="InterPro" id="IPR035903">
    <property type="entry name" value="HesB-like_dom_sf"/>
</dbReference>
<name>A0A1H3XSQ3_9BACI</name>
<keyword evidence="2" id="KW-1185">Reference proteome</keyword>
<proteinExistence type="predicted"/>
<dbReference type="SUPFAM" id="SSF89360">
    <property type="entry name" value="HesB-like domain"/>
    <property type="match status" value="1"/>
</dbReference>
<gene>
    <name evidence="1" type="ORF">SAMN05421743_102242</name>
</gene>
<dbReference type="Proteomes" id="UP000198584">
    <property type="component" value="Unassembled WGS sequence"/>
</dbReference>
<dbReference type="STRING" id="571932.SAMN05421743_102242"/>
<dbReference type="RefSeq" id="WP_093042420.1">
    <property type="nucleotide sequence ID" value="NZ_FNQR01000002.1"/>
</dbReference>
<reference evidence="2" key="1">
    <citation type="submission" date="2016-10" db="EMBL/GenBank/DDBJ databases">
        <authorList>
            <person name="Varghese N."/>
            <person name="Submissions S."/>
        </authorList>
    </citation>
    <scope>NUCLEOTIDE SEQUENCE [LARGE SCALE GENOMIC DNA]</scope>
    <source>
        <strain evidence="2">CCM7597</strain>
    </source>
</reference>
<accession>A0A1H3XSQ3</accession>
<evidence type="ECO:0000313" key="1">
    <source>
        <dbReference type="EMBL" id="SEA02406.1"/>
    </source>
</evidence>
<dbReference type="OrthoDB" id="2355011at2"/>
<evidence type="ECO:0000313" key="2">
    <source>
        <dbReference type="Proteomes" id="UP000198584"/>
    </source>
</evidence>
<dbReference type="AlphaFoldDB" id="A0A1H3XSQ3"/>
<protein>
    <submittedName>
        <fullName evidence="1">Fe-S cluster assembly iron-binding protein IscA</fullName>
    </submittedName>
</protein>
<dbReference type="Gene3D" id="2.60.300.12">
    <property type="entry name" value="HesB-like domain"/>
    <property type="match status" value="1"/>
</dbReference>